<reference evidence="8 9" key="1">
    <citation type="journal article" date="2024" name="Commun. Biol.">
        <title>Comparative genomic analysis of thermophilic fungi reveals convergent evolutionary adaptations and gene losses.</title>
        <authorList>
            <person name="Steindorff A.S."/>
            <person name="Aguilar-Pontes M.V."/>
            <person name="Robinson A.J."/>
            <person name="Andreopoulos B."/>
            <person name="LaButti K."/>
            <person name="Kuo A."/>
            <person name="Mondo S."/>
            <person name="Riley R."/>
            <person name="Otillar R."/>
            <person name="Haridas S."/>
            <person name="Lipzen A."/>
            <person name="Grimwood J."/>
            <person name="Schmutz J."/>
            <person name="Clum A."/>
            <person name="Reid I.D."/>
            <person name="Moisan M.C."/>
            <person name="Butler G."/>
            <person name="Nguyen T.T.M."/>
            <person name="Dewar K."/>
            <person name="Conant G."/>
            <person name="Drula E."/>
            <person name="Henrissat B."/>
            <person name="Hansel C."/>
            <person name="Singer S."/>
            <person name="Hutchinson M.I."/>
            <person name="de Vries R.P."/>
            <person name="Natvig D.O."/>
            <person name="Powell A.J."/>
            <person name="Tsang A."/>
            <person name="Grigoriev I.V."/>
        </authorList>
    </citation>
    <scope>NUCLEOTIDE SEQUENCE [LARGE SCALE GENOMIC DNA]</scope>
    <source>
        <strain evidence="8 9">CBS 494.80</strain>
    </source>
</reference>
<dbReference type="InterPro" id="IPR002893">
    <property type="entry name" value="Znf_MYND"/>
</dbReference>
<feature type="domain" description="MYND-type" evidence="7">
    <location>
        <begin position="69"/>
        <end position="108"/>
    </location>
</feature>
<keyword evidence="3" id="KW-0862">Zinc</keyword>
<evidence type="ECO:0000256" key="4">
    <source>
        <dbReference type="PROSITE-ProRule" id="PRU00134"/>
    </source>
</evidence>
<dbReference type="PROSITE" id="PS50865">
    <property type="entry name" value="ZF_MYND_2"/>
    <property type="match status" value="1"/>
</dbReference>
<accession>A0ABR4CLU6</accession>
<name>A0ABR4CLU6_9HELO</name>
<dbReference type="Proteomes" id="UP001595075">
    <property type="component" value="Unassembled WGS sequence"/>
</dbReference>
<dbReference type="Pfam" id="PF00856">
    <property type="entry name" value="SET"/>
    <property type="match status" value="1"/>
</dbReference>
<dbReference type="PANTHER" id="PTHR12197:SF251">
    <property type="entry name" value="EG:BACR7C10.4 PROTEIN"/>
    <property type="match status" value="1"/>
</dbReference>
<dbReference type="Pfam" id="PF01753">
    <property type="entry name" value="zf-MYND"/>
    <property type="match status" value="1"/>
</dbReference>
<dbReference type="EMBL" id="JAZHXI010000006">
    <property type="protein sequence ID" value="KAL2070914.1"/>
    <property type="molecule type" value="Genomic_DNA"/>
</dbReference>
<dbReference type="Gene3D" id="1.10.220.160">
    <property type="match status" value="1"/>
</dbReference>
<dbReference type="PROSITE" id="PS01360">
    <property type="entry name" value="ZF_MYND_1"/>
    <property type="match status" value="1"/>
</dbReference>
<keyword evidence="9" id="KW-1185">Reference proteome</keyword>
<dbReference type="InterPro" id="IPR001214">
    <property type="entry name" value="SET_dom"/>
</dbReference>
<evidence type="ECO:0000256" key="1">
    <source>
        <dbReference type="ARBA" id="ARBA00022723"/>
    </source>
</evidence>
<proteinExistence type="predicted"/>
<dbReference type="PROSITE" id="PS50280">
    <property type="entry name" value="SET"/>
    <property type="match status" value="1"/>
</dbReference>
<sequence>MSQRKLLTNLEQSSTSIPNPVDMNNTHKIATSYGTGLAASSPLKAGSLIIKLHNPNLLLIEKDSLQNVCSYCILESSSLKRCSGCKIPYYCSTKCQNGHWKESHSRECKVLKKLPDVPPTAVRALIAMLLRNGEGLDAGEERNWKALESHVSELKGDGKRWEEIFLQARAGVEFTKAGSEKIEEAIRWLCVLSTNAFRITLPDNTPVGLCFSPTLARANHSCDPNAFIVFDSRTISLRALRPIKKDEQIFISYIDPTEEITLRQSRLKERYFFTCKCTRCVGNENAYEYFIRSQEEEGRAVEMEILYPQEELLKTAERCQTAIKQTPALASTTHTSQVSSLLEQRNASIQQSHQTRITHLFSSIQSLSSLTDSKTFALQPYPEIIHEIYLAYIDMQAFTPALITLLFLLFNCDVFIYLQPHHPVPVVRLYTIAKLLKHLASLNPTEILQDISSISTSISSTSAANLHVMEDIAKAMQGLDLINAFHIMVLMAWKEAKKSHGQESRFVKEIEQEIADVEEVQRMRGFAGEKLRMWIDDEGFVEGRREAERVGEGLRRLAGLMGGILGWKDDSEPLRLMERSTVK</sequence>
<evidence type="ECO:0000313" key="9">
    <source>
        <dbReference type="Proteomes" id="UP001595075"/>
    </source>
</evidence>
<evidence type="ECO:0000256" key="5">
    <source>
        <dbReference type="SAM" id="MobiDB-lite"/>
    </source>
</evidence>
<feature type="region of interest" description="Disordered" evidence="5">
    <location>
        <begin position="1"/>
        <end position="21"/>
    </location>
</feature>
<dbReference type="Gene3D" id="6.10.140.2220">
    <property type="match status" value="1"/>
</dbReference>
<evidence type="ECO:0000313" key="8">
    <source>
        <dbReference type="EMBL" id="KAL2070914.1"/>
    </source>
</evidence>
<gene>
    <name evidence="8" type="ORF">VTL71DRAFT_13940</name>
</gene>
<dbReference type="Gene3D" id="2.170.270.10">
    <property type="entry name" value="SET domain"/>
    <property type="match status" value="1"/>
</dbReference>
<keyword evidence="1" id="KW-0479">Metal-binding</keyword>
<organism evidence="8 9">
    <name type="scientific">Oculimacula yallundae</name>
    <dbReference type="NCBI Taxonomy" id="86028"/>
    <lineage>
        <taxon>Eukaryota</taxon>
        <taxon>Fungi</taxon>
        <taxon>Dikarya</taxon>
        <taxon>Ascomycota</taxon>
        <taxon>Pezizomycotina</taxon>
        <taxon>Leotiomycetes</taxon>
        <taxon>Helotiales</taxon>
        <taxon>Ploettnerulaceae</taxon>
        <taxon>Oculimacula</taxon>
    </lineage>
</organism>
<dbReference type="PANTHER" id="PTHR12197">
    <property type="entry name" value="HISTONE-LYSINE N-METHYLTRANSFERASE SMYD"/>
    <property type="match status" value="1"/>
</dbReference>
<dbReference type="SUPFAM" id="SSF82199">
    <property type="entry name" value="SET domain"/>
    <property type="match status" value="1"/>
</dbReference>
<evidence type="ECO:0000259" key="6">
    <source>
        <dbReference type="PROSITE" id="PS50280"/>
    </source>
</evidence>
<dbReference type="InterPro" id="IPR050869">
    <property type="entry name" value="H3K4_H4K5_MeTrfase"/>
</dbReference>
<evidence type="ECO:0000256" key="2">
    <source>
        <dbReference type="ARBA" id="ARBA00022771"/>
    </source>
</evidence>
<protein>
    <recommendedName>
        <fullName evidence="10">MYND-type zinc finger protein samB</fullName>
    </recommendedName>
</protein>
<evidence type="ECO:0000256" key="3">
    <source>
        <dbReference type="ARBA" id="ARBA00022833"/>
    </source>
</evidence>
<evidence type="ECO:0000259" key="7">
    <source>
        <dbReference type="PROSITE" id="PS50865"/>
    </source>
</evidence>
<evidence type="ECO:0008006" key="10">
    <source>
        <dbReference type="Google" id="ProtNLM"/>
    </source>
</evidence>
<dbReference type="InterPro" id="IPR046341">
    <property type="entry name" value="SET_dom_sf"/>
</dbReference>
<comment type="caution">
    <text evidence="8">The sequence shown here is derived from an EMBL/GenBank/DDBJ whole genome shotgun (WGS) entry which is preliminary data.</text>
</comment>
<dbReference type="CDD" id="cd20071">
    <property type="entry name" value="SET_SMYD"/>
    <property type="match status" value="1"/>
</dbReference>
<feature type="domain" description="SET" evidence="6">
    <location>
        <begin position="19"/>
        <end position="254"/>
    </location>
</feature>
<keyword evidence="2 4" id="KW-0863">Zinc-finger</keyword>